<dbReference type="InterPro" id="IPR002048">
    <property type="entry name" value="EF_hand_dom"/>
</dbReference>
<dbReference type="InterPro" id="IPR039647">
    <property type="entry name" value="EF_hand_pair_protein_CML-like"/>
</dbReference>
<feature type="domain" description="EF-hand" evidence="5">
    <location>
        <begin position="1"/>
        <end position="35"/>
    </location>
</feature>
<dbReference type="OrthoDB" id="26525at2759"/>
<dbReference type="CDD" id="cd00051">
    <property type="entry name" value="EFh"/>
    <property type="match status" value="2"/>
</dbReference>
<evidence type="ECO:0000256" key="3">
    <source>
        <dbReference type="ARBA" id="ARBA00022837"/>
    </source>
</evidence>
<evidence type="ECO:0000313" key="7">
    <source>
        <dbReference type="Proteomes" id="UP000634136"/>
    </source>
</evidence>
<feature type="domain" description="EF-hand" evidence="5">
    <location>
        <begin position="77"/>
        <end position="112"/>
    </location>
</feature>
<dbReference type="SMART" id="SM00054">
    <property type="entry name" value="EFh"/>
    <property type="match status" value="4"/>
</dbReference>
<evidence type="ECO:0000256" key="1">
    <source>
        <dbReference type="ARBA" id="ARBA00022723"/>
    </source>
</evidence>
<gene>
    <name evidence="6" type="ORF">G2W53_030855</name>
</gene>
<dbReference type="InterPro" id="IPR018247">
    <property type="entry name" value="EF_Hand_1_Ca_BS"/>
</dbReference>
<name>A0A834T9R8_9FABA</name>
<dbReference type="FunFam" id="1.10.238.10:FF:000178">
    <property type="entry name" value="Calmodulin-2 A"/>
    <property type="match status" value="1"/>
</dbReference>
<dbReference type="PROSITE" id="PS00018">
    <property type="entry name" value="EF_HAND_1"/>
    <property type="match status" value="1"/>
</dbReference>
<dbReference type="AlphaFoldDB" id="A0A834T9R8"/>
<dbReference type="Gene3D" id="1.10.238.10">
    <property type="entry name" value="EF-hand"/>
    <property type="match status" value="3"/>
</dbReference>
<keyword evidence="7" id="KW-1185">Reference proteome</keyword>
<evidence type="ECO:0000259" key="5">
    <source>
        <dbReference type="PROSITE" id="PS50222"/>
    </source>
</evidence>
<dbReference type="InterPro" id="IPR011992">
    <property type="entry name" value="EF-hand-dom_pair"/>
</dbReference>
<feature type="domain" description="EF-hand" evidence="5">
    <location>
        <begin position="36"/>
        <end position="71"/>
    </location>
</feature>
<dbReference type="Pfam" id="PF13499">
    <property type="entry name" value="EF-hand_7"/>
    <property type="match status" value="2"/>
</dbReference>
<accession>A0A834T9R8</accession>
<organism evidence="6 7">
    <name type="scientific">Senna tora</name>
    <dbReference type="NCBI Taxonomy" id="362788"/>
    <lineage>
        <taxon>Eukaryota</taxon>
        <taxon>Viridiplantae</taxon>
        <taxon>Streptophyta</taxon>
        <taxon>Embryophyta</taxon>
        <taxon>Tracheophyta</taxon>
        <taxon>Spermatophyta</taxon>
        <taxon>Magnoliopsida</taxon>
        <taxon>eudicotyledons</taxon>
        <taxon>Gunneridae</taxon>
        <taxon>Pentapetalae</taxon>
        <taxon>rosids</taxon>
        <taxon>fabids</taxon>
        <taxon>Fabales</taxon>
        <taxon>Fabaceae</taxon>
        <taxon>Caesalpinioideae</taxon>
        <taxon>Cassia clade</taxon>
        <taxon>Senna</taxon>
    </lineage>
</organism>
<keyword evidence="4" id="KW-0812">Transmembrane</keyword>
<keyword evidence="1" id="KW-0479">Metal-binding</keyword>
<comment type="caution">
    <text evidence="6">The sequence shown here is derived from an EMBL/GenBank/DDBJ whole genome shotgun (WGS) entry which is preliminary data.</text>
</comment>
<dbReference type="GO" id="GO:0005509">
    <property type="term" value="F:calcium ion binding"/>
    <property type="evidence" value="ECO:0007669"/>
    <property type="project" value="InterPro"/>
</dbReference>
<dbReference type="PROSITE" id="PS50222">
    <property type="entry name" value="EF_HAND_2"/>
    <property type="match status" value="3"/>
</dbReference>
<dbReference type="Proteomes" id="UP000634136">
    <property type="component" value="Unassembled WGS sequence"/>
</dbReference>
<reference evidence="6" key="1">
    <citation type="submission" date="2020-09" db="EMBL/GenBank/DDBJ databases">
        <title>Genome-Enabled Discovery of Anthraquinone Biosynthesis in Senna tora.</title>
        <authorList>
            <person name="Kang S.-H."/>
            <person name="Pandey R.P."/>
            <person name="Lee C.-M."/>
            <person name="Sim J.-S."/>
            <person name="Jeong J.-T."/>
            <person name="Choi B.-S."/>
            <person name="Jung M."/>
            <person name="Ginzburg D."/>
            <person name="Zhao K."/>
            <person name="Won S.Y."/>
            <person name="Oh T.-J."/>
            <person name="Yu Y."/>
            <person name="Kim N.-H."/>
            <person name="Lee O.R."/>
            <person name="Lee T.-H."/>
            <person name="Bashyal P."/>
            <person name="Kim T.-S."/>
            <person name="Lee W.-H."/>
            <person name="Kawkins C."/>
            <person name="Kim C.-K."/>
            <person name="Kim J.S."/>
            <person name="Ahn B.O."/>
            <person name="Rhee S.Y."/>
            <person name="Sohng J.K."/>
        </authorList>
    </citation>
    <scope>NUCLEOTIDE SEQUENCE</scope>
    <source>
        <tissue evidence="6">Leaf</tissue>
    </source>
</reference>
<keyword evidence="4" id="KW-1133">Transmembrane helix</keyword>
<keyword evidence="3" id="KW-0106">Calcium</keyword>
<dbReference type="PANTHER" id="PTHR10891">
    <property type="entry name" value="EF-HAND CALCIUM-BINDING DOMAIN CONTAINING PROTEIN"/>
    <property type="match status" value="1"/>
</dbReference>
<dbReference type="SUPFAM" id="SSF47473">
    <property type="entry name" value="EF-hand"/>
    <property type="match status" value="1"/>
</dbReference>
<evidence type="ECO:0000256" key="4">
    <source>
        <dbReference type="SAM" id="Phobius"/>
    </source>
</evidence>
<proteinExistence type="predicted"/>
<evidence type="ECO:0000256" key="2">
    <source>
        <dbReference type="ARBA" id="ARBA00022737"/>
    </source>
</evidence>
<dbReference type="EMBL" id="JAAIUW010000009">
    <property type="protein sequence ID" value="KAF7816886.1"/>
    <property type="molecule type" value="Genomic_DNA"/>
</dbReference>
<keyword evidence="2" id="KW-0677">Repeat</keyword>
<sequence>MDDEVRKIFKKFDQNGDREISCAEPKKMLLTLDSKMTSKEIKRIMAKVDKNDDGYIDLNEFADFHHYSRGGGDRMVADARELRDAFDLYDLYKNRLISVTELYAVLRKLGEKGSLSDCQKIISSVDDDGNVNFEEFKRMMTEGTILMPLICILYYLVGLSLILVPKIELMQYLLDLVICLWDADFTAVEQDFMIVFFFPLYDFVSCLKNKWDKSQ</sequence>
<protein>
    <submittedName>
        <fullName evidence="6">Putative calcium-binding protein CML18</fullName>
    </submittedName>
</protein>
<feature type="transmembrane region" description="Helical" evidence="4">
    <location>
        <begin position="145"/>
        <end position="164"/>
    </location>
</feature>
<dbReference type="GO" id="GO:0043226">
    <property type="term" value="C:organelle"/>
    <property type="evidence" value="ECO:0007669"/>
    <property type="project" value="UniProtKB-ARBA"/>
</dbReference>
<keyword evidence="4" id="KW-0472">Membrane</keyword>
<evidence type="ECO:0000313" key="6">
    <source>
        <dbReference type="EMBL" id="KAF7816886.1"/>
    </source>
</evidence>